<dbReference type="InterPro" id="IPR041640">
    <property type="entry name" value="Tyrosinase_C"/>
</dbReference>
<dbReference type="GO" id="GO:0004503">
    <property type="term" value="F:tyrosinase activity"/>
    <property type="evidence" value="ECO:0007669"/>
    <property type="project" value="UniProtKB-EC"/>
</dbReference>
<dbReference type="SUPFAM" id="SSF48056">
    <property type="entry name" value="Di-copper centre-containing domain"/>
    <property type="match status" value="1"/>
</dbReference>
<dbReference type="PROSITE" id="PS00498">
    <property type="entry name" value="TYROSINASE_2"/>
    <property type="match status" value="1"/>
</dbReference>
<reference evidence="15 16" key="1">
    <citation type="submission" date="2019-06" db="EMBL/GenBank/DDBJ databases">
        <authorList>
            <person name="Palmer J.M."/>
        </authorList>
    </citation>
    <scope>NUCLEOTIDE SEQUENCE [LARGE SCALE GENOMIC DNA]</scope>
    <source>
        <strain evidence="15 16">TWF703</strain>
    </source>
</reference>
<dbReference type="AlphaFoldDB" id="A0A7C8P6Q1"/>
<comment type="caution">
    <text evidence="15">The sequence shown here is derived from an EMBL/GenBank/DDBJ whole genome shotgun (WGS) entry which is preliminary data.</text>
</comment>
<dbReference type="EMBL" id="WIQZ01000031">
    <property type="protein sequence ID" value="KAF3135798.1"/>
    <property type="molecule type" value="Genomic_DNA"/>
</dbReference>
<dbReference type="Pfam" id="PF18132">
    <property type="entry name" value="Tyrosinase_C"/>
    <property type="match status" value="1"/>
</dbReference>
<evidence type="ECO:0000313" key="16">
    <source>
        <dbReference type="Proteomes" id="UP000480548"/>
    </source>
</evidence>
<dbReference type="PANTHER" id="PTHR11474">
    <property type="entry name" value="TYROSINASE FAMILY MEMBER"/>
    <property type="match status" value="1"/>
</dbReference>
<dbReference type="Gene3D" id="2.60.310.20">
    <property type="match status" value="1"/>
</dbReference>
<comment type="catalytic activity">
    <reaction evidence="10">
        <text>L-tyrosine + O2 = L-dopaquinone + H2O</text>
        <dbReference type="Rhea" id="RHEA:18117"/>
        <dbReference type="ChEBI" id="CHEBI:15377"/>
        <dbReference type="ChEBI" id="CHEBI:15379"/>
        <dbReference type="ChEBI" id="CHEBI:57924"/>
        <dbReference type="ChEBI" id="CHEBI:58315"/>
        <dbReference type="EC" id="1.14.18.1"/>
    </reaction>
</comment>
<proteinExistence type="inferred from homology"/>
<evidence type="ECO:0000256" key="12">
    <source>
        <dbReference type="SAM" id="SignalP"/>
    </source>
</evidence>
<evidence type="ECO:0000256" key="4">
    <source>
        <dbReference type="ARBA" id="ARBA00022723"/>
    </source>
</evidence>
<comment type="catalytic activity">
    <reaction evidence="9">
        <text>2 L-dopa + O2 = 2 L-dopaquinone + 2 H2O</text>
        <dbReference type="Rhea" id="RHEA:34287"/>
        <dbReference type="ChEBI" id="CHEBI:15377"/>
        <dbReference type="ChEBI" id="CHEBI:15379"/>
        <dbReference type="ChEBI" id="CHEBI:57504"/>
        <dbReference type="ChEBI" id="CHEBI:57924"/>
        <dbReference type="EC" id="1.14.18.1"/>
    </reaction>
</comment>
<dbReference type="PROSITE" id="PS00497">
    <property type="entry name" value="TYROSINASE_1"/>
    <property type="match status" value="1"/>
</dbReference>
<organism evidence="15 16">
    <name type="scientific">Orbilia oligospora</name>
    <name type="common">Nematode-trapping fungus</name>
    <name type="synonym">Arthrobotrys oligospora</name>
    <dbReference type="NCBI Taxonomy" id="2813651"/>
    <lineage>
        <taxon>Eukaryota</taxon>
        <taxon>Fungi</taxon>
        <taxon>Dikarya</taxon>
        <taxon>Ascomycota</taxon>
        <taxon>Pezizomycotina</taxon>
        <taxon>Orbiliomycetes</taxon>
        <taxon>Orbiliales</taxon>
        <taxon>Orbiliaceae</taxon>
        <taxon>Orbilia</taxon>
    </lineage>
</organism>
<sequence>MAVWSSLKYAVVASCAIGLTQVEGLPTAAPSAGMTEWGVADRHSLFARQQNTVIVTGAQGASPSARQVAVRKEIRQLINNRDQSEFHLFLLALRRMQNMRTDDPLSYYQIAGIHGRPYMPWAGVTAPRGTNTNTGYCTHADVLFLPWHRPYLSLFEQSLWSSAAAVVEEIRQSGNTQLHRRYNDVLPSIRLPYWDWAADASVPREVGEMPTIQVETQRGMQTIPNPLYTYRFQTNLAEFSAVQPFGSMRETYRWPSRVNTADGYMSQGAALNNAMRRLAGDLRNRAYRLLSYGDFNTVGTRVTPPGQPARDSLEGLHDTIHGTTGSGGHMSFVDNAAFDPIFWLHHANMDRLFAIWQAANPGRYTLSGSSAGTYAIPRGTQEHMNLQMPPFRSSENTFHTPAGVTRPESFGYSYVETLNQTPGNVIAAVNRLYSTGTPSGNLGTAVRAAKHKRSNMRRQDAKPADTLNTPPSADALTTVQDKVVENKKYQDWETEIKVNNAALKSSFNIHIFLGDVPSDSKTWTTDKNLVGTHSIITTVDGGHMDSVVGGTVPLTSSLLNKVVAGEIKDLEKETVVPYLKKNLKVRISLPDGESSEIKSVDKLIVQIAVATVALPASKEELPSYGKYEVQFDAVDVLKDKKSWT</sequence>
<keyword evidence="12" id="KW-0732">Signal</keyword>
<evidence type="ECO:0000256" key="8">
    <source>
        <dbReference type="ARBA" id="ARBA00023101"/>
    </source>
</evidence>
<gene>
    <name evidence="15" type="ORF">TWF703_005893</name>
</gene>
<keyword evidence="6" id="KW-0186">Copper</keyword>
<name>A0A7C8P6Q1_ORBOL</name>
<evidence type="ECO:0000256" key="6">
    <source>
        <dbReference type="ARBA" id="ARBA00023008"/>
    </source>
</evidence>
<comment type="similarity">
    <text evidence="2">Belongs to the tyrosinase family.</text>
</comment>
<dbReference type="PANTHER" id="PTHR11474:SF76">
    <property type="entry name" value="SHKT DOMAIN-CONTAINING PROTEIN"/>
    <property type="match status" value="1"/>
</dbReference>
<dbReference type="InterPro" id="IPR050316">
    <property type="entry name" value="Tyrosinase/Hemocyanin"/>
</dbReference>
<evidence type="ECO:0000259" key="13">
    <source>
        <dbReference type="PROSITE" id="PS00497"/>
    </source>
</evidence>
<feature type="signal peptide" evidence="12">
    <location>
        <begin position="1"/>
        <end position="24"/>
    </location>
</feature>
<dbReference type="Gene3D" id="1.10.1280.10">
    <property type="entry name" value="Di-copper center containing domain from catechol oxidase"/>
    <property type="match status" value="1"/>
</dbReference>
<feature type="domain" description="Tyrosinase copper-binding" evidence="14">
    <location>
        <begin position="339"/>
        <end position="350"/>
    </location>
</feature>
<dbReference type="Proteomes" id="UP000480548">
    <property type="component" value="Unassembled WGS sequence"/>
</dbReference>
<evidence type="ECO:0000256" key="3">
    <source>
        <dbReference type="ARBA" id="ARBA00011906"/>
    </source>
</evidence>
<feature type="chain" id="PRO_5028845465" description="tyrosinase" evidence="12">
    <location>
        <begin position="25"/>
        <end position="644"/>
    </location>
</feature>
<keyword evidence="4" id="KW-0479">Metal-binding</keyword>
<dbReference type="GO" id="GO:0042438">
    <property type="term" value="P:melanin biosynthetic process"/>
    <property type="evidence" value="ECO:0007669"/>
    <property type="project" value="UniProtKB-KW"/>
</dbReference>
<dbReference type="InterPro" id="IPR008922">
    <property type="entry name" value="Di-copper_centre_dom_sf"/>
</dbReference>
<dbReference type="Pfam" id="PF00264">
    <property type="entry name" value="Tyrosinase"/>
    <property type="match status" value="1"/>
</dbReference>
<feature type="region of interest" description="Disordered" evidence="11">
    <location>
        <begin position="450"/>
        <end position="472"/>
    </location>
</feature>
<keyword evidence="8" id="KW-0470">Melanin biosynthesis</keyword>
<keyword evidence="7" id="KW-0503">Monooxygenase</keyword>
<evidence type="ECO:0000256" key="9">
    <source>
        <dbReference type="ARBA" id="ARBA00048233"/>
    </source>
</evidence>
<dbReference type="InterPro" id="IPR002227">
    <property type="entry name" value="Tyrosinase_Cu-bd"/>
</dbReference>
<keyword evidence="5" id="KW-0560">Oxidoreductase</keyword>
<dbReference type="EC" id="1.14.18.1" evidence="3"/>
<evidence type="ECO:0000259" key="14">
    <source>
        <dbReference type="PROSITE" id="PS00498"/>
    </source>
</evidence>
<evidence type="ECO:0000256" key="7">
    <source>
        <dbReference type="ARBA" id="ARBA00023033"/>
    </source>
</evidence>
<accession>A0A7C8P6Q1</accession>
<evidence type="ECO:0000256" key="5">
    <source>
        <dbReference type="ARBA" id="ARBA00023002"/>
    </source>
</evidence>
<comment type="cofactor">
    <cofactor evidence="1">
        <name>Cu(2+)</name>
        <dbReference type="ChEBI" id="CHEBI:29036"/>
    </cofactor>
</comment>
<evidence type="ECO:0000256" key="2">
    <source>
        <dbReference type="ARBA" id="ARBA00009928"/>
    </source>
</evidence>
<feature type="domain" description="Tyrosinase copper-binding" evidence="13">
    <location>
        <begin position="139"/>
        <end position="156"/>
    </location>
</feature>
<evidence type="ECO:0000256" key="1">
    <source>
        <dbReference type="ARBA" id="ARBA00001973"/>
    </source>
</evidence>
<dbReference type="GO" id="GO:0046872">
    <property type="term" value="F:metal ion binding"/>
    <property type="evidence" value="ECO:0007669"/>
    <property type="project" value="UniProtKB-KW"/>
</dbReference>
<evidence type="ECO:0000256" key="11">
    <source>
        <dbReference type="SAM" id="MobiDB-lite"/>
    </source>
</evidence>
<evidence type="ECO:0000256" key="10">
    <source>
        <dbReference type="ARBA" id="ARBA00048881"/>
    </source>
</evidence>
<protein>
    <recommendedName>
        <fullName evidence="3">tyrosinase</fullName>
        <ecNumber evidence="3">1.14.18.1</ecNumber>
    </recommendedName>
</protein>
<evidence type="ECO:0000313" key="15">
    <source>
        <dbReference type="EMBL" id="KAF3135798.1"/>
    </source>
</evidence>
<dbReference type="PRINTS" id="PR00092">
    <property type="entry name" value="TYROSINASE"/>
</dbReference>